<evidence type="ECO:0000259" key="2">
    <source>
        <dbReference type="Pfam" id="PF14780"/>
    </source>
</evidence>
<dbReference type="Ensembl" id="ENSCMIT00000011713.1">
    <property type="protein sequence ID" value="ENSCMIP00000011432.1"/>
    <property type="gene ID" value="ENSCMIG00000005934.1"/>
</dbReference>
<feature type="domain" description="Nucleolus and neural progenitor protein-like N-terminal" evidence="2">
    <location>
        <begin position="18"/>
        <end position="183"/>
    </location>
</feature>
<reference evidence="3" key="5">
    <citation type="submission" date="2025-09" db="UniProtKB">
        <authorList>
            <consortium name="Ensembl"/>
        </authorList>
    </citation>
    <scope>IDENTIFICATION</scope>
</reference>
<dbReference type="STRING" id="7868.ENSCMIP00000011432"/>
<dbReference type="GO" id="GO:0045747">
    <property type="term" value="P:positive regulation of Notch signaling pathway"/>
    <property type="evidence" value="ECO:0007669"/>
    <property type="project" value="TreeGrafter"/>
</dbReference>
<reference evidence="4" key="1">
    <citation type="journal article" date="2006" name="Science">
        <title>Ancient noncoding elements conserved in the human genome.</title>
        <authorList>
            <person name="Venkatesh B."/>
            <person name="Kirkness E.F."/>
            <person name="Loh Y.H."/>
            <person name="Halpern A.L."/>
            <person name="Lee A.P."/>
            <person name="Johnson J."/>
            <person name="Dandona N."/>
            <person name="Viswanathan L.D."/>
            <person name="Tay A."/>
            <person name="Venter J.C."/>
            <person name="Strausberg R.L."/>
            <person name="Brenner S."/>
        </authorList>
    </citation>
    <scope>NUCLEOTIDE SEQUENCE [LARGE SCALE GENOMIC DNA]</scope>
</reference>
<dbReference type="GO" id="GO:0005634">
    <property type="term" value="C:nucleus"/>
    <property type="evidence" value="ECO:0007669"/>
    <property type="project" value="TreeGrafter"/>
</dbReference>
<dbReference type="InterPro" id="IPR052835">
    <property type="entry name" value="Nepro"/>
</dbReference>
<dbReference type="PANTHER" id="PTHR34761:SF1">
    <property type="entry name" value="NUCLEOLUS AND NEURAL PROGENITOR PROTEIN"/>
    <property type="match status" value="1"/>
</dbReference>
<dbReference type="Proteomes" id="UP000314986">
    <property type="component" value="Unassembled WGS sequence"/>
</dbReference>
<protein>
    <recommendedName>
        <fullName evidence="2">Nucleolus and neural progenitor protein-like N-terminal domain-containing protein</fullName>
    </recommendedName>
</protein>
<organism evidence="3 4">
    <name type="scientific">Callorhinchus milii</name>
    <name type="common">Ghost shark</name>
    <dbReference type="NCBI Taxonomy" id="7868"/>
    <lineage>
        <taxon>Eukaryota</taxon>
        <taxon>Metazoa</taxon>
        <taxon>Chordata</taxon>
        <taxon>Craniata</taxon>
        <taxon>Vertebrata</taxon>
        <taxon>Chondrichthyes</taxon>
        <taxon>Holocephali</taxon>
        <taxon>Chimaeriformes</taxon>
        <taxon>Callorhinchidae</taxon>
        <taxon>Callorhinchus</taxon>
    </lineage>
</organism>
<dbReference type="AlphaFoldDB" id="A0A4W3H8D7"/>
<dbReference type="GeneTree" id="ENSGT00390000007644"/>
<reference evidence="4" key="2">
    <citation type="journal article" date="2007" name="PLoS Biol.">
        <title>Survey sequencing and comparative analysis of the elephant shark (Callorhinchus milii) genome.</title>
        <authorList>
            <person name="Venkatesh B."/>
            <person name="Kirkness E.F."/>
            <person name="Loh Y.H."/>
            <person name="Halpern A.L."/>
            <person name="Lee A.P."/>
            <person name="Johnson J."/>
            <person name="Dandona N."/>
            <person name="Viswanathan L.D."/>
            <person name="Tay A."/>
            <person name="Venter J.C."/>
            <person name="Strausberg R.L."/>
            <person name="Brenner S."/>
        </authorList>
    </citation>
    <scope>NUCLEOTIDE SEQUENCE [LARGE SCALE GENOMIC DNA]</scope>
</reference>
<name>A0A4W3H8D7_CALMI</name>
<evidence type="ECO:0000313" key="3">
    <source>
        <dbReference type="Ensembl" id="ENSCMIP00000011432.1"/>
    </source>
</evidence>
<dbReference type="Pfam" id="PF14780">
    <property type="entry name" value="NEPRO_N"/>
    <property type="match status" value="1"/>
</dbReference>
<dbReference type="InterPro" id="IPR027951">
    <property type="entry name" value="Nepro_N"/>
</dbReference>
<sequence>MHYQRWNPVTKLSCFILDGCIRVLIPACQNVVKLLRSRVLTAELDVLSSLLYVFHYKLRQHKPYLALKQVEQCVKRLSNMRLEASIRDLIELCPRTSEINKAGTKRVPSQPMLEWTALRVLGGCKLMLRLMDVCSKAFQLAIKHLHWQEFIVLNFIVTGLLSRLWVLSRGILQSLVVLYEKLYPLLKKVEKIQQLPYVKDFTLPANVQEWLGSPYTKVMQEKLKNISSQLSKIPTRIPDLLDKLFSVQEPVLLEAREAGARVRKPILGNPFKVKQMVDIGCPVQNRTVAVVTGIRSVPEKTSLQTSSHTFSQNTKKSRSTRASTKSKNKELEQPSTEAFVRKIKATQTFKMLSQELKAIFLWFRNRNLRRESRYLGNQYLRSNRRGMLEAQGYSFEKKLQDTKIVVCRYLVKWSQGTRHQNKVLKKRRSKATVLQELKMRHSNASGDEAFAQEEINNARRKKRKRSQRAVPPTLQTVQTEAKRESVVQRLSAESVANVQNPKFSTLIPGSSKAVDAIVETVPKLDSDIDDIFSLIGV</sequence>
<reference evidence="3" key="4">
    <citation type="submission" date="2025-08" db="UniProtKB">
        <authorList>
            <consortium name="Ensembl"/>
        </authorList>
    </citation>
    <scope>IDENTIFICATION</scope>
</reference>
<keyword evidence="4" id="KW-1185">Reference proteome</keyword>
<proteinExistence type="predicted"/>
<accession>A0A4W3H8D7</accession>
<dbReference type="OMA" id="EFVLMKI"/>
<feature type="compositionally biased region" description="Polar residues" evidence="1">
    <location>
        <begin position="302"/>
        <end position="312"/>
    </location>
</feature>
<evidence type="ECO:0000313" key="4">
    <source>
        <dbReference type="Proteomes" id="UP000314986"/>
    </source>
</evidence>
<feature type="region of interest" description="Disordered" evidence="1">
    <location>
        <begin position="302"/>
        <end position="333"/>
    </location>
</feature>
<evidence type="ECO:0000256" key="1">
    <source>
        <dbReference type="SAM" id="MobiDB-lite"/>
    </source>
</evidence>
<dbReference type="PANTHER" id="PTHR34761">
    <property type="entry name" value="NUCLEOLUS AND NEURAL PROGENITOR PROTEIN"/>
    <property type="match status" value="1"/>
</dbReference>
<reference evidence="4" key="3">
    <citation type="journal article" date="2014" name="Nature">
        <title>Elephant shark genome provides unique insights into gnathostome evolution.</title>
        <authorList>
            <consortium name="International Elephant Shark Genome Sequencing Consortium"/>
            <person name="Venkatesh B."/>
            <person name="Lee A.P."/>
            <person name="Ravi V."/>
            <person name="Maurya A.K."/>
            <person name="Lian M.M."/>
            <person name="Swann J.B."/>
            <person name="Ohta Y."/>
            <person name="Flajnik M.F."/>
            <person name="Sutoh Y."/>
            <person name="Kasahara M."/>
            <person name="Hoon S."/>
            <person name="Gangu V."/>
            <person name="Roy S.W."/>
            <person name="Irimia M."/>
            <person name="Korzh V."/>
            <person name="Kondrychyn I."/>
            <person name="Lim Z.W."/>
            <person name="Tay B.H."/>
            <person name="Tohari S."/>
            <person name="Kong K.W."/>
            <person name="Ho S."/>
            <person name="Lorente-Galdos B."/>
            <person name="Quilez J."/>
            <person name="Marques-Bonet T."/>
            <person name="Raney B.J."/>
            <person name="Ingham P.W."/>
            <person name="Tay A."/>
            <person name="Hillier L.W."/>
            <person name="Minx P."/>
            <person name="Boehm T."/>
            <person name="Wilson R.K."/>
            <person name="Brenner S."/>
            <person name="Warren W.C."/>
        </authorList>
    </citation>
    <scope>NUCLEOTIDE SEQUENCE [LARGE SCALE GENOMIC DNA]</scope>
</reference>
<dbReference type="InParanoid" id="A0A4W3H8D7"/>